<feature type="signal peptide" evidence="1">
    <location>
        <begin position="1"/>
        <end position="23"/>
    </location>
</feature>
<evidence type="ECO:0000256" key="1">
    <source>
        <dbReference type="SAM" id="SignalP"/>
    </source>
</evidence>
<dbReference type="AlphaFoldDB" id="A0A182NYB5"/>
<evidence type="ECO:0000313" key="3">
    <source>
        <dbReference type="Proteomes" id="UP000075884"/>
    </source>
</evidence>
<reference evidence="3" key="1">
    <citation type="submission" date="2013-03" db="EMBL/GenBank/DDBJ databases">
        <title>The Genome Sequence of Anopheles dirus WRAIR2.</title>
        <authorList>
            <consortium name="The Broad Institute Genomics Platform"/>
            <person name="Neafsey D.E."/>
            <person name="Walton C."/>
            <person name="Walker B."/>
            <person name="Young S.K."/>
            <person name="Zeng Q."/>
            <person name="Gargeya S."/>
            <person name="Fitzgerald M."/>
            <person name="Haas B."/>
            <person name="Abouelleil A."/>
            <person name="Allen A.W."/>
            <person name="Alvarado L."/>
            <person name="Arachchi H.M."/>
            <person name="Berlin A.M."/>
            <person name="Chapman S.B."/>
            <person name="Gainer-Dewar J."/>
            <person name="Goldberg J."/>
            <person name="Griggs A."/>
            <person name="Gujja S."/>
            <person name="Hansen M."/>
            <person name="Howarth C."/>
            <person name="Imamovic A."/>
            <person name="Ireland A."/>
            <person name="Larimer J."/>
            <person name="McCowan C."/>
            <person name="Murphy C."/>
            <person name="Pearson M."/>
            <person name="Poon T.W."/>
            <person name="Priest M."/>
            <person name="Roberts A."/>
            <person name="Saif S."/>
            <person name="Shea T."/>
            <person name="Sisk P."/>
            <person name="Sykes S."/>
            <person name="Wortman J."/>
            <person name="Nusbaum C."/>
            <person name="Birren B."/>
        </authorList>
    </citation>
    <scope>NUCLEOTIDE SEQUENCE [LARGE SCALE GENOMIC DNA]</scope>
    <source>
        <strain evidence="3">WRAIR2</strain>
    </source>
</reference>
<sequence>MMERRLLLLVAVSLCILFPHNSTQHTHAHPVHFRTTLLCMIFHCLHRRMLLLHKLMEN</sequence>
<proteinExistence type="predicted"/>
<evidence type="ECO:0000313" key="2">
    <source>
        <dbReference type="EnsemblMetazoa" id="ADIR014815-PA"/>
    </source>
</evidence>
<feature type="chain" id="PRO_5008130495" evidence="1">
    <location>
        <begin position="24"/>
        <end position="58"/>
    </location>
</feature>
<organism evidence="2 3">
    <name type="scientific">Anopheles dirus</name>
    <dbReference type="NCBI Taxonomy" id="7168"/>
    <lineage>
        <taxon>Eukaryota</taxon>
        <taxon>Metazoa</taxon>
        <taxon>Ecdysozoa</taxon>
        <taxon>Arthropoda</taxon>
        <taxon>Hexapoda</taxon>
        <taxon>Insecta</taxon>
        <taxon>Pterygota</taxon>
        <taxon>Neoptera</taxon>
        <taxon>Endopterygota</taxon>
        <taxon>Diptera</taxon>
        <taxon>Nematocera</taxon>
        <taxon>Culicoidea</taxon>
        <taxon>Culicidae</taxon>
        <taxon>Anophelinae</taxon>
        <taxon>Anopheles</taxon>
    </lineage>
</organism>
<name>A0A182NYB5_9DIPT</name>
<accession>A0A182NYB5</accession>
<dbReference type="Proteomes" id="UP000075884">
    <property type="component" value="Unassembled WGS sequence"/>
</dbReference>
<protein>
    <submittedName>
        <fullName evidence="2">Uncharacterized protein</fullName>
    </submittedName>
</protein>
<keyword evidence="1" id="KW-0732">Signal</keyword>
<keyword evidence="3" id="KW-1185">Reference proteome</keyword>
<reference evidence="2" key="2">
    <citation type="submission" date="2020-05" db="UniProtKB">
        <authorList>
            <consortium name="EnsemblMetazoa"/>
        </authorList>
    </citation>
    <scope>IDENTIFICATION</scope>
    <source>
        <strain evidence="2">WRAIR2</strain>
    </source>
</reference>
<dbReference type="EnsemblMetazoa" id="ADIR014815-RA">
    <property type="protein sequence ID" value="ADIR014815-PA"/>
    <property type="gene ID" value="ADIR014815"/>
</dbReference>
<dbReference type="VEuPathDB" id="VectorBase:ADIR014815"/>